<evidence type="ECO:0000256" key="6">
    <source>
        <dbReference type="ARBA" id="ARBA00022840"/>
    </source>
</evidence>
<dbReference type="AlphaFoldDB" id="A0ABD3M363"/>
<keyword evidence="10" id="KW-1185">Reference proteome</keyword>
<dbReference type="PROSITE" id="PS50893">
    <property type="entry name" value="ABC_TRANSPORTER_2"/>
    <property type="match status" value="2"/>
</dbReference>
<dbReference type="Proteomes" id="UP001530293">
    <property type="component" value="Unassembled WGS sequence"/>
</dbReference>
<reference evidence="9 10" key="1">
    <citation type="submission" date="2024-10" db="EMBL/GenBank/DDBJ databases">
        <title>Updated reference genomes for cyclostephanoid diatoms.</title>
        <authorList>
            <person name="Roberts W.R."/>
            <person name="Alverson A.J."/>
        </authorList>
    </citation>
    <scope>NUCLEOTIDE SEQUENCE [LARGE SCALE GENOMIC DNA]</scope>
    <source>
        <strain evidence="9 10">AJA232-27</strain>
    </source>
</reference>
<feature type="domain" description="ABC transporter" evidence="8">
    <location>
        <begin position="449"/>
        <end position="718"/>
    </location>
</feature>
<sequence length="718" mass="80012">MPVARCKCKSIIYSSSRILGLGRSSASAKVVGHGKLILSPCRHLSQSRTAPSTASLLSDGQVITTEKEGAVSPVIRFQSAEIRYPLPNLDDGLRGLHNDDSVHIDRDLLLESQYSLETNQRRKQLHLQQNYWNKIHQLYDSIENASHQFDLNIWPNLECNSGGGGHVVLGRNASGKTLLSRSIVQSLRSIPDQSVDIYQSDTNNNPYLHSGSITIHKRNSSKNRNHHFLSHVSFDSHSDLLLDKNTTTVHRALIPSGGNRLSPTAQFLVVRLGMFPLLHRRVDTLSTGEIRRVLLVRALVSKPEILVLDNAFDGLDVRGRHGLQDIIERVLKGFRMDILVQGINAKDTARTQVLLLTHRPEEIADGFGRVTFIEKGVGNGMRTEDRRGRKGEELVRSLVLRDDETMSSSGSGNVISGIDLSSNVDIQSFWEHGRSKRDPSNTLRKDVLLQSQNLKVTRDGTTILSHLNWTVQRGERWHLAGTNGAGKSTVGRLILRASMNNNIECDSYPDKGDAIVSDGSLSVVPSITSNNTHLTRRGVSWVSTELHLHASHEWGNLLVREILMKGASFMFNADRNHKRRSSETDDSTIDYSDNSVNIEIATTAACWLGLLDNQIESINNSFLARPFASLSQGEQKLLLVASAIAQRPSLMILDEPCQGLDLWNRAILLDLIEKICNDTDMSLIYVTHHEEELIPSITHRLSFDDGKVTYCGLRHVER</sequence>
<dbReference type="EMBL" id="JALLBG020000272">
    <property type="protein sequence ID" value="KAL3757169.1"/>
    <property type="molecule type" value="Genomic_DNA"/>
</dbReference>
<dbReference type="InterPro" id="IPR027417">
    <property type="entry name" value="P-loop_NTPase"/>
</dbReference>
<evidence type="ECO:0000256" key="3">
    <source>
        <dbReference type="ARBA" id="ARBA00022448"/>
    </source>
</evidence>
<dbReference type="InterPro" id="IPR003439">
    <property type="entry name" value="ABC_transporter-like_ATP-bd"/>
</dbReference>
<evidence type="ECO:0000259" key="8">
    <source>
        <dbReference type="PROSITE" id="PS50893"/>
    </source>
</evidence>
<dbReference type="SUPFAM" id="SSF52540">
    <property type="entry name" value="P-loop containing nucleoside triphosphate hydrolases"/>
    <property type="match status" value="2"/>
</dbReference>
<dbReference type="GO" id="GO:0005524">
    <property type="term" value="F:ATP binding"/>
    <property type="evidence" value="ECO:0007669"/>
    <property type="project" value="UniProtKB-KW"/>
</dbReference>
<keyword evidence="3" id="KW-0813">Transport</keyword>
<gene>
    <name evidence="9" type="ORF">ACHAWU_004601</name>
</gene>
<keyword evidence="7" id="KW-0472">Membrane</keyword>
<dbReference type="PANTHER" id="PTHR43166">
    <property type="entry name" value="AMINO ACID IMPORT ATP-BINDING PROTEIN"/>
    <property type="match status" value="1"/>
</dbReference>
<accession>A0ABD3M363</accession>
<evidence type="ECO:0000256" key="5">
    <source>
        <dbReference type="ARBA" id="ARBA00022741"/>
    </source>
</evidence>
<dbReference type="SMART" id="SM00382">
    <property type="entry name" value="AAA"/>
    <property type="match status" value="2"/>
</dbReference>
<keyword evidence="4" id="KW-1003">Cell membrane</keyword>
<protein>
    <recommendedName>
        <fullName evidence="8">ABC transporter domain-containing protein</fullName>
    </recommendedName>
</protein>
<feature type="domain" description="ABC transporter" evidence="8">
    <location>
        <begin position="136"/>
        <end position="400"/>
    </location>
</feature>
<dbReference type="Pfam" id="PF00005">
    <property type="entry name" value="ABC_tran"/>
    <property type="match status" value="2"/>
</dbReference>
<organism evidence="9 10">
    <name type="scientific">Discostella pseudostelligera</name>
    <dbReference type="NCBI Taxonomy" id="259834"/>
    <lineage>
        <taxon>Eukaryota</taxon>
        <taxon>Sar</taxon>
        <taxon>Stramenopiles</taxon>
        <taxon>Ochrophyta</taxon>
        <taxon>Bacillariophyta</taxon>
        <taxon>Coscinodiscophyceae</taxon>
        <taxon>Thalassiosirophycidae</taxon>
        <taxon>Stephanodiscales</taxon>
        <taxon>Stephanodiscaceae</taxon>
        <taxon>Discostella</taxon>
    </lineage>
</organism>
<evidence type="ECO:0000313" key="10">
    <source>
        <dbReference type="Proteomes" id="UP001530293"/>
    </source>
</evidence>
<evidence type="ECO:0000256" key="4">
    <source>
        <dbReference type="ARBA" id="ARBA00022475"/>
    </source>
</evidence>
<keyword evidence="6" id="KW-0067">ATP-binding</keyword>
<evidence type="ECO:0000256" key="2">
    <source>
        <dbReference type="ARBA" id="ARBA00005417"/>
    </source>
</evidence>
<proteinExistence type="inferred from homology"/>
<name>A0ABD3M363_9STRA</name>
<keyword evidence="5" id="KW-0547">Nucleotide-binding</keyword>
<evidence type="ECO:0000313" key="9">
    <source>
        <dbReference type="EMBL" id="KAL3757169.1"/>
    </source>
</evidence>
<dbReference type="PROSITE" id="PS00211">
    <property type="entry name" value="ABC_TRANSPORTER_1"/>
    <property type="match status" value="1"/>
</dbReference>
<comment type="similarity">
    <text evidence="2">Belongs to the ABC transporter superfamily.</text>
</comment>
<dbReference type="Gene3D" id="3.40.50.300">
    <property type="entry name" value="P-loop containing nucleotide triphosphate hydrolases"/>
    <property type="match status" value="2"/>
</dbReference>
<comment type="caution">
    <text evidence="9">The sequence shown here is derived from an EMBL/GenBank/DDBJ whole genome shotgun (WGS) entry which is preliminary data.</text>
</comment>
<evidence type="ECO:0000256" key="1">
    <source>
        <dbReference type="ARBA" id="ARBA00004202"/>
    </source>
</evidence>
<dbReference type="InterPro" id="IPR017871">
    <property type="entry name" value="ABC_transporter-like_CS"/>
</dbReference>
<dbReference type="GO" id="GO:0005886">
    <property type="term" value="C:plasma membrane"/>
    <property type="evidence" value="ECO:0007669"/>
    <property type="project" value="UniProtKB-SubCell"/>
</dbReference>
<dbReference type="InterPro" id="IPR050086">
    <property type="entry name" value="MetN_ABC_transporter-like"/>
</dbReference>
<comment type="subcellular location">
    <subcellularLocation>
        <location evidence="1">Cell membrane</location>
        <topology evidence="1">Peripheral membrane protein</topology>
    </subcellularLocation>
</comment>
<evidence type="ECO:0000256" key="7">
    <source>
        <dbReference type="ARBA" id="ARBA00023136"/>
    </source>
</evidence>
<dbReference type="PANTHER" id="PTHR43166:SF9">
    <property type="entry name" value="GLUTAMATE_ASPARTATE IMPORT ATP-BINDING PROTEIN GLTL"/>
    <property type="match status" value="1"/>
</dbReference>
<dbReference type="InterPro" id="IPR003593">
    <property type="entry name" value="AAA+_ATPase"/>
</dbReference>